<accession>A0AAD9PAB2</accession>
<reference evidence="2" key="1">
    <citation type="journal article" date="2023" name="Mol. Biol. Evol.">
        <title>Third-Generation Sequencing Reveals the Adaptive Role of the Epigenome in Three Deep-Sea Polychaetes.</title>
        <authorList>
            <person name="Perez M."/>
            <person name="Aroh O."/>
            <person name="Sun Y."/>
            <person name="Lan Y."/>
            <person name="Juniper S.K."/>
            <person name="Young C.R."/>
            <person name="Angers B."/>
            <person name="Qian P.Y."/>
        </authorList>
    </citation>
    <scope>NUCLEOTIDE SEQUENCE</scope>
    <source>
        <strain evidence="2">R07B-5</strain>
    </source>
</reference>
<sequence length="105" mass="11971">MTEINARWRDVSPTQQPSAALPLNHRQNGRVVDLYVGVRDGRVNVLRATAPAAADRVKSRQCRVGSLRAYRSIRRHHRRLPTNGGARSFPRQRRRLSSNCEFPSI</sequence>
<comment type="caution">
    <text evidence="2">The sequence shown here is derived from an EMBL/GenBank/DDBJ whole genome shotgun (WGS) entry which is preliminary data.</text>
</comment>
<protein>
    <submittedName>
        <fullName evidence="2">Uncharacterized protein</fullName>
    </submittedName>
</protein>
<feature type="region of interest" description="Disordered" evidence="1">
    <location>
        <begin position="1"/>
        <end position="21"/>
    </location>
</feature>
<name>A0AAD9PAB2_RIDPI</name>
<evidence type="ECO:0000313" key="3">
    <source>
        <dbReference type="Proteomes" id="UP001209878"/>
    </source>
</evidence>
<feature type="compositionally biased region" description="Basic and acidic residues" evidence="1">
    <location>
        <begin position="1"/>
        <end position="10"/>
    </location>
</feature>
<proteinExistence type="predicted"/>
<keyword evidence="3" id="KW-1185">Reference proteome</keyword>
<evidence type="ECO:0000313" key="2">
    <source>
        <dbReference type="EMBL" id="KAK2191144.1"/>
    </source>
</evidence>
<dbReference type="EMBL" id="JAODUO010000059">
    <property type="protein sequence ID" value="KAK2191144.1"/>
    <property type="molecule type" value="Genomic_DNA"/>
</dbReference>
<organism evidence="2 3">
    <name type="scientific">Ridgeia piscesae</name>
    <name type="common">Tubeworm</name>
    <dbReference type="NCBI Taxonomy" id="27915"/>
    <lineage>
        <taxon>Eukaryota</taxon>
        <taxon>Metazoa</taxon>
        <taxon>Spiralia</taxon>
        <taxon>Lophotrochozoa</taxon>
        <taxon>Annelida</taxon>
        <taxon>Polychaeta</taxon>
        <taxon>Sedentaria</taxon>
        <taxon>Canalipalpata</taxon>
        <taxon>Sabellida</taxon>
        <taxon>Siboglinidae</taxon>
        <taxon>Ridgeia</taxon>
    </lineage>
</organism>
<dbReference type="AlphaFoldDB" id="A0AAD9PAB2"/>
<feature type="region of interest" description="Disordered" evidence="1">
    <location>
        <begin position="77"/>
        <end position="105"/>
    </location>
</feature>
<dbReference type="Proteomes" id="UP001209878">
    <property type="component" value="Unassembled WGS sequence"/>
</dbReference>
<gene>
    <name evidence="2" type="ORF">NP493_59g04007</name>
</gene>
<evidence type="ECO:0000256" key="1">
    <source>
        <dbReference type="SAM" id="MobiDB-lite"/>
    </source>
</evidence>